<name>A0ABS0GYE9_9ACTN</name>
<evidence type="ECO:0000313" key="1">
    <source>
        <dbReference type="EMBL" id="MBF9131101.1"/>
    </source>
</evidence>
<dbReference type="EMBL" id="JADPUN010000179">
    <property type="protein sequence ID" value="MBF9131101.1"/>
    <property type="molecule type" value="Genomic_DNA"/>
</dbReference>
<accession>A0ABS0GYE9</accession>
<organism evidence="1 2">
    <name type="scientific">Plantactinospora alkalitolerans</name>
    <dbReference type="NCBI Taxonomy" id="2789879"/>
    <lineage>
        <taxon>Bacteria</taxon>
        <taxon>Bacillati</taxon>
        <taxon>Actinomycetota</taxon>
        <taxon>Actinomycetes</taxon>
        <taxon>Micromonosporales</taxon>
        <taxon>Micromonosporaceae</taxon>
        <taxon>Plantactinospora</taxon>
    </lineage>
</organism>
<comment type="caution">
    <text evidence="1">The sequence shown here is derived from an EMBL/GenBank/DDBJ whole genome shotgun (WGS) entry which is preliminary data.</text>
</comment>
<keyword evidence="2" id="KW-1185">Reference proteome</keyword>
<sequence length="63" mass="6885">MSKLRALTDRLVGLVVPEVKASALWYTETRCVSGCGGRGQEQRRQCHDGSGVCGAWTNYYCGC</sequence>
<gene>
    <name evidence="1" type="ORF">I0C86_19360</name>
</gene>
<evidence type="ECO:0008006" key="3">
    <source>
        <dbReference type="Google" id="ProtNLM"/>
    </source>
</evidence>
<proteinExistence type="predicted"/>
<dbReference type="RefSeq" id="WP_196202665.1">
    <property type="nucleotide sequence ID" value="NZ_JADPUN010000179.1"/>
</dbReference>
<protein>
    <recommendedName>
        <fullName evidence="3">Invertebrate defensins family profile domain-containing protein</fullName>
    </recommendedName>
</protein>
<evidence type="ECO:0000313" key="2">
    <source>
        <dbReference type="Proteomes" id="UP000638560"/>
    </source>
</evidence>
<dbReference type="Proteomes" id="UP000638560">
    <property type="component" value="Unassembled WGS sequence"/>
</dbReference>
<reference evidence="1 2" key="1">
    <citation type="submission" date="2020-11" db="EMBL/GenBank/DDBJ databases">
        <title>A novel isolate from a Black sea contaminated sediment with potential to produce alkanes: Plantactinospora alkalitolerans sp. nov.</title>
        <authorList>
            <person name="Carro L."/>
            <person name="Veyisoglu A."/>
            <person name="Guven K."/>
            <person name="Schumann P."/>
            <person name="Klenk H.-P."/>
            <person name="Sahin N."/>
        </authorList>
    </citation>
    <scope>NUCLEOTIDE SEQUENCE [LARGE SCALE GENOMIC DNA]</scope>
    <source>
        <strain evidence="1 2">S1510</strain>
    </source>
</reference>